<reference evidence="1" key="1">
    <citation type="submission" date="2020-06" db="EMBL/GenBank/DDBJ databases">
        <authorList>
            <person name="Li T."/>
            <person name="Hu X."/>
            <person name="Zhang T."/>
            <person name="Song X."/>
            <person name="Zhang H."/>
            <person name="Dai N."/>
            <person name="Sheng W."/>
            <person name="Hou X."/>
            <person name="Wei L."/>
        </authorList>
    </citation>
    <scope>NUCLEOTIDE SEQUENCE</scope>
    <source>
        <strain evidence="1">KEN8</strain>
        <tissue evidence="1">Leaf</tissue>
    </source>
</reference>
<gene>
    <name evidence="1" type="ORF">Scaly_2902500</name>
</gene>
<organism evidence="1">
    <name type="scientific">Sesamum calycinum</name>
    <dbReference type="NCBI Taxonomy" id="2727403"/>
    <lineage>
        <taxon>Eukaryota</taxon>
        <taxon>Viridiplantae</taxon>
        <taxon>Streptophyta</taxon>
        <taxon>Embryophyta</taxon>
        <taxon>Tracheophyta</taxon>
        <taxon>Spermatophyta</taxon>
        <taxon>Magnoliopsida</taxon>
        <taxon>eudicotyledons</taxon>
        <taxon>Gunneridae</taxon>
        <taxon>Pentapetalae</taxon>
        <taxon>asterids</taxon>
        <taxon>lamiids</taxon>
        <taxon>Lamiales</taxon>
        <taxon>Pedaliaceae</taxon>
        <taxon>Sesamum</taxon>
    </lineage>
</organism>
<dbReference type="EMBL" id="JACGWM010000121">
    <property type="protein sequence ID" value="KAL0313767.1"/>
    <property type="molecule type" value="Genomic_DNA"/>
</dbReference>
<reference evidence="1" key="2">
    <citation type="journal article" date="2024" name="Plant">
        <title>Genomic evolution and insights into agronomic trait innovations of Sesamum species.</title>
        <authorList>
            <person name="Miao H."/>
            <person name="Wang L."/>
            <person name="Qu L."/>
            <person name="Liu H."/>
            <person name="Sun Y."/>
            <person name="Le M."/>
            <person name="Wang Q."/>
            <person name="Wei S."/>
            <person name="Zheng Y."/>
            <person name="Lin W."/>
            <person name="Duan Y."/>
            <person name="Cao H."/>
            <person name="Xiong S."/>
            <person name="Wang X."/>
            <person name="Wei L."/>
            <person name="Li C."/>
            <person name="Ma Q."/>
            <person name="Ju M."/>
            <person name="Zhao R."/>
            <person name="Li G."/>
            <person name="Mu C."/>
            <person name="Tian Q."/>
            <person name="Mei H."/>
            <person name="Zhang T."/>
            <person name="Gao T."/>
            <person name="Zhang H."/>
        </authorList>
    </citation>
    <scope>NUCLEOTIDE SEQUENCE</scope>
    <source>
        <strain evidence="1">KEN8</strain>
    </source>
</reference>
<dbReference type="AlphaFoldDB" id="A0AAW2L5F8"/>
<accession>A0AAW2L5F8</accession>
<protein>
    <recommendedName>
        <fullName evidence="2">Retrotransposon gag domain-containing protein</fullName>
    </recommendedName>
</protein>
<proteinExistence type="predicted"/>
<evidence type="ECO:0000313" key="1">
    <source>
        <dbReference type="EMBL" id="KAL0313767.1"/>
    </source>
</evidence>
<sequence length="175" mass="20725">MAEGKRMKDIEETQRKQEVLLIEEKAERIEFDGEELRAWIRKCSRYFQIANNISDEQKVLLLLFILKVRLKGGYKDIREGGREMPGWREFIEAIFGSFDDIEPKCMVGEFNKQQQTGSVSEYLETFEELKPYVMIFYSHFPESYFTASFMSGLEENQSKCEDNEAYYPYRCHLSS</sequence>
<name>A0AAW2L5F8_9LAMI</name>
<evidence type="ECO:0008006" key="2">
    <source>
        <dbReference type="Google" id="ProtNLM"/>
    </source>
</evidence>
<comment type="caution">
    <text evidence="1">The sequence shown here is derived from an EMBL/GenBank/DDBJ whole genome shotgun (WGS) entry which is preliminary data.</text>
</comment>